<reference evidence="8 9" key="1">
    <citation type="submission" date="2022-04" db="EMBL/GenBank/DDBJ databases">
        <title>Spirosoma sp. strain RP8 genome sequencing and assembly.</title>
        <authorList>
            <person name="Jung Y."/>
        </authorList>
    </citation>
    <scope>NUCLEOTIDE SEQUENCE [LARGE SCALE GENOMIC DNA]</scope>
    <source>
        <strain evidence="8 9">RP8</strain>
    </source>
</reference>
<dbReference type="InterPro" id="IPR039420">
    <property type="entry name" value="WalR-like"/>
</dbReference>
<evidence type="ECO:0000256" key="2">
    <source>
        <dbReference type="ARBA" id="ARBA00023015"/>
    </source>
</evidence>
<dbReference type="CDD" id="cd06170">
    <property type="entry name" value="LuxR_C_like"/>
    <property type="match status" value="1"/>
</dbReference>
<dbReference type="InterPro" id="IPR001789">
    <property type="entry name" value="Sig_transdc_resp-reg_receiver"/>
</dbReference>
<keyword evidence="9" id="KW-1185">Reference proteome</keyword>
<protein>
    <submittedName>
        <fullName evidence="8">Response regulator transcription factor</fullName>
    </submittedName>
</protein>
<dbReference type="Proteomes" id="UP001202180">
    <property type="component" value="Unassembled WGS sequence"/>
</dbReference>
<keyword evidence="3" id="KW-0238">DNA-binding</keyword>
<dbReference type="Pfam" id="PF00196">
    <property type="entry name" value="GerE"/>
    <property type="match status" value="1"/>
</dbReference>
<evidence type="ECO:0000259" key="7">
    <source>
        <dbReference type="PROSITE" id="PS50110"/>
    </source>
</evidence>
<dbReference type="InterPro" id="IPR058245">
    <property type="entry name" value="NreC/VraR/RcsB-like_REC"/>
</dbReference>
<feature type="domain" description="HTH luxR-type" evidence="6">
    <location>
        <begin position="146"/>
        <end position="211"/>
    </location>
</feature>
<dbReference type="SUPFAM" id="SSF46894">
    <property type="entry name" value="C-terminal effector domain of the bipartite response regulators"/>
    <property type="match status" value="1"/>
</dbReference>
<name>A0ABT0HLS3_9BACT</name>
<proteinExistence type="predicted"/>
<dbReference type="InterPro" id="IPR011006">
    <property type="entry name" value="CheY-like_superfamily"/>
</dbReference>
<dbReference type="SMART" id="SM00448">
    <property type="entry name" value="REC"/>
    <property type="match status" value="1"/>
</dbReference>
<gene>
    <name evidence="8" type="ORF">M0L20_14580</name>
</gene>
<dbReference type="EMBL" id="JALPRF010000002">
    <property type="protein sequence ID" value="MCK8493092.1"/>
    <property type="molecule type" value="Genomic_DNA"/>
</dbReference>
<dbReference type="SMART" id="SM00421">
    <property type="entry name" value="HTH_LUXR"/>
    <property type="match status" value="1"/>
</dbReference>
<evidence type="ECO:0000313" key="8">
    <source>
        <dbReference type="EMBL" id="MCK8493092.1"/>
    </source>
</evidence>
<keyword evidence="1 5" id="KW-0597">Phosphoprotein</keyword>
<evidence type="ECO:0000256" key="4">
    <source>
        <dbReference type="ARBA" id="ARBA00023163"/>
    </source>
</evidence>
<dbReference type="PANTHER" id="PTHR43214:SF41">
    <property type="entry name" value="NITRATE_NITRITE RESPONSE REGULATOR PROTEIN NARP"/>
    <property type="match status" value="1"/>
</dbReference>
<dbReference type="RefSeq" id="WP_248477675.1">
    <property type="nucleotide sequence ID" value="NZ_JALPRF010000002.1"/>
</dbReference>
<evidence type="ECO:0000256" key="5">
    <source>
        <dbReference type="PROSITE-ProRule" id="PRU00169"/>
    </source>
</evidence>
<dbReference type="InterPro" id="IPR016032">
    <property type="entry name" value="Sig_transdc_resp-reg_C-effctor"/>
</dbReference>
<evidence type="ECO:0000256" key="1">
    <source>
        <dbReference type="ARBA" id="ARBA00022553"/>
    </source>
</evidence>
<keyword evidence="4" id="KW-0804">Transcription</keyword>
<evidence type="ECO:0000313" key="9">
    <source>
        <dbReference type="Proteomes" id="UP001202180"/>
    </source>
</evidence>
<feature type="modified residue" description="4-aspartylphosphate" evidence="5">
    <location>
        <position position="56"/>
    </location>
</feature>
<evidence type="ECO:0000259" key="6">
    <source>
        <dbReference type="PROSITE" id="PS50043"/>
    </source>
</evidence>
<comment type="caution">
    <text evidence="8">The sequence shown here is derived from an EMBL/GenBank/DDBJ whole genome shotgun (WGS) entry which is preliminary data.</text>
</comment>
<dbReference type="PROSITE" id="PS50110">
    <property type="entry name" value="RESPONSE_REGULATORY"/>
    <property type="match status" value="1"/>
</dbReference>
<feature type="domain" description="Response regulatory" evidence="7">
    <location>
        <begin position="4"/>
        <end position="121"/>
    </location>
</feature>
<dbReference type="Gene3D" id="3.40.50.2300">
    <property type="match status" value="1"/>
</dbReference>
<evidence type="ECO:0000256" key="3">
    <source>
        <dbReference type="ARBA" id="ARBA00023125"/>
    </source>
</evidence>
<dbReference type="PANTHER" id="PTHR43214">
    <property type="entry name" value="TWO-COMPONENT RESPONSE REGULATOR"/>
    <property type="match status" value="1"/>
</dbReference>
<accession>A0ABT0HLS3</accession>
<organism evidence="8 9">
    <name type="scientific">Spirosoma liriopis</name>
    <dbReference type="NCBI Taxonomy" id="2937440"/>
    <lineage>
        <taxon>Bacteria</taxon>
        <taxon>Pseudomonadati</taxon>
        <taxon>Bacteroidota</taxon>
        <taxon>Cytophagia</taxon>
        <taxon>Cytophagales</taxon>
        <taxon>Cytophagaceae</taxon>
        <taxon>Spirosoma</taxon>
    </lineage>
</organism>
<keyword evidence="2" id="KW-0805">Transcription regulation</keyword>
<dbReference type="PROSITE" id="PS50043">
    <property type="entry name" value="HTH_LUXR_2"/>
    <property type="match status" value="1"/>
</dbReference>
<dbReference type="Pfam" id="PF00072">
    <property type="entry name" value="Response_reg"/>
    <property type="match status" value="1"/>
</dbReference>
<dbReference type="InterPro" id="IPR000792">
    <property type="entry name" value="Tscrpt_reg_LuxR_C"/>
</dbReference>
<sequence>MPTSIAIADDHQLLAEALSDLIQKFDGYEVLYVAANGRDLLNRMSDGPLPDIALVDLHMPDMDGFETAAQLRQHYPTVRVLALSMSDREEYIVRMMRNGARGYLLKGCRPVEFRQALDEVINKGFYYSDFLTSQLIRNLNTAETGNEAPVFNLNSREYNFLKMACSELTYNEIADKMCVSPRTVDGYREVVFQKMSVKTRVGMVIEAFRHGLVEL</sequence>
<dbReference type="SUPFAM" id="SSF52172">
    <property type="entry name" value="CheY-like"/>
    <property type="match status" value="1"/>
</dbReference>
<dbReference type="CDD" id="cd17535">
    <property type="entry name" value="REC_NarL-like"/>
    <property type="match status" value="1"/>
</dbReference>